<evidence type="ECO:0000313" key="2">
    <source>
        <dbReference type="Proteomes" id="UP001352852"/>
    </source>
</evidence>
<reference evidence="1 2" key="1">
    <citation type="submission" date="2021-06" db="EMBL/GenBank/DDBJ databases">
        <authorList>
            <person name="Palmer J.M."/>
        </authorList>
    </citation>
    <scope>NUCLEOTIDE SEQUENCE [LARGE SCALE GENOMIC DNA]</scope>
    <source>
        <strain evidence="1 2">CL_MEX2019</strain>
        <tissue evidence="1">Muscle</tissue>
    </source>
</reference>
<protein>
    <submittedName>
        <fullName evidence="1">Uncharacterized protein</fullName>
    </submittedName>
</protein>
<accession>A0ABU7DWV9</accession>
<dbReference type="EMBL" id="JAHUTJ010041054">
    <property type="protein sequence ID" value="MED6279537.1"/>
    <property type="molecule type" value="Genomic_DNA"/>
</dbReference>
<organism evidence="1 2">
    <name type="scientific">Characodon lateralis</name>
    <dbReference type="NCBI Taxonomy" id="208331"/>
    <lineage>
        <taxon>Eukaryota</taxon>
        <taxon>Metazoa</taxon>
        <taxon>Chordata</taxon>
        <taxon>Craniata</taxon>
        <taxon>Vertebrata</taxon>
        <taxon>Euteleostomi</taxon>
        <taxon>Actinopterygii</taxon>
        <taxon>Neopterygii</taxon>
        <taxon>Teleostei</taxon>
        <taxon>Neoteleostei</taxon>
        <taxon>Acanthomorphata</taxon>
        <taxon>Ovalentaria</taxon>
        <taxon>Atherinomorphae</taxon>
        <taxon>Cyprinodontiformes</taxon>
        <taxon>Goodeidae</taxon>
        <taxon>Characodon</taxon>
    </lineage>
</organism>
<name>A0ABU7DWV9_9TELE</name>
<proteinExistence type="predicted"/>
<evidence type="ECO:0000313" key="1">
    <source>
        <dbReference type="EMBL" id="MED6279537.1"/>
    </source>
</evidence>
<gene>
    <name evidence="1" type="ORF">CHARACLAT_001767</name>
</gene>
<sequence>MQFLGKEKGKRSLFFPYNPLTCSRVNIVYVVRRCHPSHWRISALTCYVQAQRTTAEATSFKVVFTGSYFWKIKCLQTDCYSVEHFKISAVKLQLLPPPTLCRAVAPQTIREIMCYISP</sequence>
<dbReference type="Proteomes" id="UP001352852">
    <property type="component" value="Unassembled WGS sequence"/>
</dbReference>
<keyword evidence="2" id="KW-1185">Reference proteome</keyword>
<comment type="caution">
    <text evidence="1">The sequence shown here is derived from an EMBL/GenBank/DDBJ whole genome shotgun (WGS) entry which is preliminary data.</text>
</comment>